<evidence type="ECO:0000259" key="2">
    <source>
        <dbReference type="Pfam" id="PF02374"/>
    </source>
</evidence>
<sequence length="416" mass="44010">MRILLFTGKGGVGKTTLAAATAVRVARSGRKALVVSTDPAHSLGDALDVRLTGDAVEVEQGLSAAHLDNRALLAGAWGELRGHLRTVLAGAGVDELVAEELTWLPGVEELLALAEVQRLARTGPWDVVIVDCGPTAETLRLLGLPEAVAGYLERLYPAHRRAVRGLLAGISGATGRPATGDWDDAADALGRLAEQVATLRAMLADHTTTSIRLVLTPERLVAAESRRTMTALALHGLRVDGLVANRVVPPIAPSLRGPAARWVRARHAEQQEVLGELAALWGHDRAAEGSVRAVPYTAAEPIGTAALAELAEAVYGDDEPLVGAPAETLLSVRRTDGDGTDAESRFELALRLPGLDKRTPLELTRIDDDLAVTVDGVRRLVALPAVLARCEVLGARVGVDELVVLFRPDPAVWMSR</sequence>
<reference evidence="5" key="1">
    <citation type="journal article" date="2019" name="Int. J. Syst. Evol. Microbiol.">
        <title>The Global Catalogue of Microorganisms (GCM) 10K type strain sequencing project: providing services to taxonomists for standard genome sequencing and annotation.</title>
        <authorList>
            <consortium name="The Broad Institute Genomics Platform"/>
            <consortium name="The Broad Institute Genome Sequencing Center for Infectious Disease"/>
            <person name="Wu L."/>
            <person name="Ma J."/>
        </authorList>
    </citation>
    <scope>NUCLEOTIDE SEQUENCE [LARGE SCALE GENOMIC DNA]</scope>
    <source>
        <strain evidence="5">JCM 18303</strain>
    </source>
</reference>
<comment type="caution">
    <text evidence="4">The sequence shown here is derived from an EMBL/GenBank/DDBJ whole genome shotgun (WGS) entry which is preliminary data.</text>
</comment>
<dbReference type="InterPro" id="IPR025723">
    <property type="entry name" value="ArsA/GET3_ATPase-like"/>
</dbReference>
<accession>A0ABP9QV83</accession>
<dbReference type="PANTHER" id="PTHR10803:SF3">
    <property type="entry name" value="ATPASE GET3"/>
    <property type="match status" value="1"/>
</dbReference>
<dbReference type="Gene3D" id="2.60.40.790">
    <property type="match status" value="1"/>
</dbReference>
<dbReference type="InterPro" id="IPR027417">
    <property type="entry name" value="P-loop_NTPase"/>
</dbReference>
<evidence type="ECO:0000256" key="1">
    <source>
        <dbReference type="ARBA" id="ARBA00011040"/>
    </source>
</evidence>
<dbReference type="Pfam" id="PF02374">
    <property type="entry name" value="ArsA_ATPase"/>
    <property type="match status" value="1"/>
</dbReference>
<keyword evidence="5" id="KW-1185">Reference proteome</keyword>
<evidence type="ECO:0000313" key="5">
    <source>
        <dbReference type="Proteomes" id="UP001428817"/>
    </source>
</evidence>
<dbReference type="Proteomes" id="UP001428817">
    <property type="component" value="Unassembled WGS sequence"/>
</dbReference>
<dbReference type="NCBIfam" id="TIGR00345">
    <property type="entry name" value="GET3_arsA_TRC40"/>
    <property type="match status" value="1"/>
</dbReference>
<dbReference type="RefSeq" id="WP_185065308.1">
    <property type="nucleotide sequence ID" value="NZ_BAABJP010000039.1"/>
</dbReference>
<dbReference type="InterPro" id="IPR008978">
    <property type="entry name" value="HSP20-like_chaperone"/>
</dbReference>
<name>A0ABP9QV83_9PSEU</name>
<comment type="similarity">
    <text evidence="1">Belongs to the arsA ATPase family.</text>
</comment>
<evidence type="ECO:0000313" key="4">
    <source>
        <dbReference type="EMBL" id="GAA5167891.1"/>
    </source>
</evidence>
<dbReference type="EMBL" id="BAABJP010000039">
    <property type="protein sequence ID" value="GAA5167891.1"/>
    <property type="molecule type" value="Genomic_DNA"/>
</dbReference>
<feature type="domain" description="ArsA HSP20-like" evidence="3">
    <location>
        <begin position="344"/>
        <end position="406"/>
    </location>
</feature>
<evidence type="ECO:0000259" key="3">
    <source>
        <dbReference type="Pfam" id="PF17886"/>
    </source>
</evidence>
<organism evidence="4 5">
    <name type="scientific">Pseudonocardia eucalypti</name>
    <dbReference type="NCBI Taxonomy" id="648755"/>
    <lineage>
        <taxon>Bacteria</taxon>
        <taxon>Bacillati</taxon>
        <taxon>Actinomycetota</taxon>
        <taxon>Actinomycetes</taxon>
        <taxon>Pseudonocardiales</taxon>
        <taxon>Pseudonocardiaceae</taxon>
        <taxon>Pseudonocardia</taxon>
    </lineage>
</organism>
<dbReference type="SUPFAM" id="SSF52540">
    <property type="entry name" value="P-loop containing nucleoside triphosphate hydrolases"/>
    <property type="match status" value="1"/>
</dbReference>
<gene>
    <name evidence="4" type="ORF">GCM10023321_61180</name>
</gene>
<dbReference type="InterPro" id="IPR040612">
    <property type="entry name" value="ArsA_HSP20-like"/>
</dbReference>
<protein>
    <submittedName>
        <fullName evidence="4">ArsA family ATPase</fullName>
    </submittedName>
</protein>
<feature type="domain" description="ArsA/GET3 Anion-transporting ATPase-like" evidence="2">
    <location>
        <begin position="1"/>
        <end position="315"/>
    </location>
</feature>
<proteinExistence type="inferred from homology"/>
<dbReference type="Gene3D" id="3.40.50.300">
    <property type="entry name" value="P-loop containing nucleotide triphosphate hydrolases"/>
    <property type="match status" value="1"/>
</dbReference>
<dbReference type="PANTHER" id="PTHR10803">
    <property type="entry name" value="ARSENICAL PUMP-DRIVING ATPASE ARSENITE-TRANSLOCATING ATPASE"/>
    <property type="match status" value="1"/>
</dbReference>
<dbReference type="CDD" id="cd02035">
    <property type="entry name" value="ArsA"/>
    <property type="match status" value="1"/>
</dbReference>
<dbReference type="InterPro" id="IPR016300">
    <property type="entry name" value="ATPase_ArsA/GET3"/>
</dbReference>
<dbReference type="Pfam" id="PF17886">
    <property type="entry name" value="ArsA_HSP20"/>
    <property type="match status" value="1"/>
</dbReference>